<reference evidence="3 4" key="1">
    <citation type="submission" date="2022-11" db="EMBL/GenBank/DDBJ databases">
        <title>Minimal conservation of predation-associated metabolite biosynthetic gene clusters underscores biosynthetic potential of Myxococcota including descriptions for ten novel species: Archangium lansinium sp. nov., Myxococcus landrumus sp. nov., Nannocystis bai.</title>
        <authorList>
            <person name="Ahearne A."/>
            <person name="Stevens C."/>
            <person name="Dowd S."/>
        </authorList>
    </citation>
    <scope>NUCLEOTIDE SEQUENCE [LARGE SCALE GENOMIC DNA]</scope>
    <source>
        <strain evidence="3 4">BB15-2</strain>
    </source>
</reference>
<sequence>MVIRHNVVRGKLDAPKGRTEDNIGITKRLAQALETHPRTGPFVFDNKGSHFKEHNMNAWMMALVKLAGLPWRGTRVLRKTCGTRIADGGGGVAAVATHLRHKDLGTASRYIDRRGATSRALKALES</sequence>
<evidence type="ECO:0000259" key="2">
    <source>
        <dbReference type="Pfam" id="PF00589"/>
    </source>
</evidence>
<protein>
    <submittedName>
        <fullName evidence="3">Tyrosine-type recombinase/integrase</fullName>
    </submittedName>
</protein>
<dbReference type="EMBL" id="JAQNDL010000003">
    <property type="protein sequence ID" value="MDC0721680.1"/>
    <property type="molecule type" value="Genomic_DNA"/>
</dbReference>
<dbReference type="InterPro" id="IPR002104">
    <property type="entry name" value="Integrase_catalytic"/>
</dbReference>
<evidence type="ECO:0000256" key="1">
    <source>
        <dbReference type="ARBA" id="ARBA00023172"/>
    </source>
</evidence>
<dbReference type="Pfam" id="PF00589">
    <property type="entry name" value="Phage_integrase"/>
    <property type="match status" value="1"/>
</dbReference>
<dbReference type="SUPFAM" id="SSF56349">
    <property type="entry name" value="DNA breaking-rejoining enzymes"/>
    <property type="match status" value="1"/>
</dbReference>
<dbReference type="InterPro" id="IPR011010">
    <property type="entry name" value="DNA_brk_join_enz"/>
</dbReference>
<evidence type="ECO:0000313" key="3">
    <source>
        <dbReference type="EMBL" id="MDC0721680.1"/>
    </source>
</evidence>
<keyword evidence="1" id="KW-0233">DNA recombination</keyword>
<gene>
    <name evidence="3" type="ORF">POL25_32525</name>
</gene>
<organism evidence="3 4">
    <name type="scientific">Nannocystis bainbridge</name>
    <dbReference type="NCBI Taxonomy" id="2995303"/>
    <lineage>
        <taxon>Bacteria</taxon>
        <taxon>Pseudomonadati</taxon>
        <taxon>Myxococcota</taxon>
        <taxon>Polyangia</taxon>
        <taxon>Nannocystales</taxon>
        <taxon>Nannocystaceae</taxon>
        <taxon>Nannocystis</taxon>
    </lineage>
</organism>
<accession>A0ABT5E7P5</accession>
<proteinExistence type="predicted"/>
<dbReference type="InterPro" id="IPR013762">
    <property type="entry name" value="Integrase-like_cat_sf"/>
</dbReference>
<evidence type="ECO:0000313" key="4">
    <source>
        <dbReference type="Proteomes" id="UP001221686"/>
    </source>
</evidence>
<comment type="caution">
    <text evidence="3">The sequence shown here is derived from an EMBL/GenBank/DDBJ whole genome shotgun (WGS) entry which is preliminary data.</text>
</comment>
<keyword evidence="4" id="KW-1185">Reference proteome</keyword>
<feature type="domain" description="Tyr recombinase" evidence="2">
    <location>
        <begin position="16"/>
        <end position="112"/>
    </location>
</feature>
<dbReference type="RefSeq" id="WP_272090185.1">
    <property type="nucleotide sequence ID" value="NZ_JAQNDL010000003.1"/>
</dbReference>
<dbReference type="Gene3D" id="1.10.443.10">
    <property type="entry name" value="Intergrase catalytic core"/>
    <property type="match status" value="1"/>
</dbReference>
<name>A0ABT5E7P5_9BACT</name>
<dbReference type="Proteomes" id="UP001221686">
    <property type="component" value="Unassembled WGS sequence"/>
</dbReference>